<dbReference type="EMBL" id="JBHRYE010000008">
    <property type="protein sequence ID" value="MFC3670742.1"/>
    <property type="molecule type" value="Genomic_DNA"/>
</dbReference>
<feature type="transmembrane region" description="Helical" evidence="2">
    <location>
        <begin position="107"/>
        <end position="129"/>
    </location>
</feature>
<keyword evidence="4" id="KW-1185">Reference proteome</keyword>
<evidence type="ECO:0000313" key="3">
    <source>
        <dbReference type="EMBL" id="MFC3670742.1"/>
    </source>
</evidence>
<keyword evidence="2" id="KW-0472">Membrane</keyword>
<feature type="region of interest" description="Disordered" evidence="1">
    <location>
        <begin position="226"/>
        <end position="246"/>
    </location>
</feature>
<dbReference type="RefSeq" id="WP_191322723.1">
    <property type="nucleotide sequence ID" value="NZ_BMZP01000002.1"/>
</dbReference>
<feature type="region of interest" description="Disordered" evidence="1">
    <location>
        <begin position="1"/>
        <end position="22"/>
    </location>
</feature>
<keyword evidence="2" id="KW-0812">Transmembrane</keyword>
<comment type="caution">
    <text evidence="3">The sequence shown here is derived from an EMBL/GenBank/DDBJ whole genome shotgun (WGS) entry which is preliminary data.</text>
</comment>
<evidence type="ECO:0000313" key="4">
    <source>
        <dbReference type="Proteomes" id="UP001595683"/>
    </source>
</evidence>
<organism evidence="3 4">
    <name type="scientific">Novosphingobium pokkalii</name>
    <dbReference type="NCBI Taxonomy" id="1770194"/>
    <lineage>
        <taxon>Bacteria</taxon>
        <taxon>Pseudomonadati</taxon>
        <taxon>Pseudomonadota</taxon>
        <taxon>Alphaproteobacteria</taxon>
        <taxon>Sphingomonadales</taxon>
        <taxon>Sphingomonadaceae</taxon>
        <taxon>Novosphingobium</taxon>
    </lineage>
</organism>
<gene>
    <name evidence="3" type="ORF">ACFOOT_04840</name>
</gene>
<dbReference type="Proteomes" id="UP001595683">
    <property type="component" value="Unassembled WGS sequence"/>
</dbReference>
<evidence type="ECO:0000256" key="2">
    <source>
        <dbReference type="SAM" id="Phobius"/>
    </source>
</evidence>
<reference evidence="4" key="1">
    <citation type="journal article" date="2019" name="Int. J. Syst. Evol. Microbiol.">
        <title>The Global Catalogue of Microorganisms (GCM) 10K type strain sequencing project: providing services to taxonomists for standard genome sequencing and annotation.</title>
        <authorList>
            <consortium name="The Broad Institute Genomics Platform"/>
            <consortium name="The Broad Institute Genome Sequencing Center for Infectious Disease"/>
            <person name="Wu L."/>
            <person name="Ma J."/>
        </authorList>
    </citation>
    <scope>NUCLEOTIDE SEQUENCE [LARGE SCALE GENOMIC DNA]</scope>
    <source>
        <strain evidence="4">KCTC 42224</strain>
    </source>
</reference>
<feature type="region of interest" description="Disordered" evidence="1">
    <location>
        <begin position="276"/>
        <end position="298"/>
    </location>
</feature>
<accession>A0ABV7V0R8</accession>
<sequence>MTGHQPRIADPGRDRVAGSDSAPSRLSDAALDQILARHDAPALPAGLTARILRDVPLRPQFAASGLDALTEAPVRLTAQVVPLRVVGGTDHGTRRPLMVRLAAWRGAWLMLGGTGIGALAASVAAIAIFGSPFQPAPVAGAGTGAGSAGGMVALATAPSSPLAAPPATAARAPVAAPAANPATPSETALAVAAPPISAGPQTVAVPTPDTSDPDPVLPPAVVDHSHLAAQSPDPGPDGAATMGPTLGATRGAMGPFVPQGYGYSGAIGGAPGAMGPGGGAPGTMQSMPGHMPGGPSLP</sequence>
<keyword evidence="2" id="KW-1133">Transmembrane helix</keyword>
<proteinExistence type="predicted"/>
<evidence type="ECO:0000256" key="1">
    <source>
        <dbReference type="SAM" id="MobiDB-lite"/>
    </source>
</evidence>
<name>A0ABV7V0R8_9SPHN</name>
<protein>
    <submittedName>
        <fullName evidence="3">Uncharacterized protein</fullName>
    </submittedName>
</protein>